<dbReference type="InterPro" id="IPR045867">
    <property type="entry name" value="DNA-dir_RpoC_beta_prime"/>
</dbReference>
<dbReference type="Gene3D" id="1.10.274.100">
    <property type="entry name" value="RNA polymerase Rpb1, domain 3"/>
    <property type="match status" value="2"/>
</dbReference>
<dbReference type="CDD" id="cd00653">
    <property type="entry name" value="RNA_pol_B_RPB2"/>
    <property type="match status" value="1"/>
</dbReference>
<gene>
    <name evidence="11 16" type="primary">rpoB</name>
    <name evidence="12" type="synonym">rpoC</name>
    <name evidence="16" type="ORF">SNTW_06520</name>
</gene>
<keyword evidence="7 12" id="KW-0862">Zinc</keyword>
<keyword evidence="8 12" id="KW-0460">Magnesium</keyword>
<dbReference type="Gene3D" id="2.40.40.20">
    <property type="match status" value="1"/>
</dbReference>
<feature type="binding site" evidence="12">
    <location>
        <position position="1859"/>
    </location>
    <ligand>
        <name>Mg(2+)</name>
        <dbReference type="ChEBI" id="CHEBI:18420"/>
    </ligand>
</feature>
<dbReference type="GO" id="GO:0003899">
    <property type="term" value="F:DNA-directed RNA polymerase activity"/>
    <property type="evidence" value="ECO:0007669"/>
    <property type="project" value="UniProtKB-UniRule"/>
</dbReference>
<dbReference type="GO" id="GO:0032549">
    <property type="term" value="F:ribonucleoside binding"/>
    <property type="evidence" value="ECO:0007669"/>
    <property type="project" value="InterPro"/>
</dbReference>
<dbReference type="Pfam" id="PF04998">
    <property type="entry name" value="RNA_pol_Rpb1_5"/>
    <property type="match status" value="1"/>
</dbReference>
<dbReference type="CDD" id="cd01609">
    <property type="entry name" value="RNAP_beta'_N"/>
    <property type="match status" value="1"/>
</dbReference>
<dbReference type="SUPFAM" id="SSF64484">
    <property type="entry name" value="beta and beta-prime subunits of DNA dependent RNA-polymerase"/>
    <property type="match status" value="2"/>
</dbReference>
<keyword evidence="4 11" id="KW-0808">Transferase</keyword>
<evidence type="ECO:0000256" key="10">
    <source>
        <dbReference type="ARBA" id="ARBA00048552"/>
    </source>
</evidence>
<dbReference type="FunFam" id="1.10.132.30:FF:000003">
    <property type="entry name" value="DNA-directed RNA polymerase subunit beta"/>
    <property type="match status" value="1"/>
</dbReference>
<dbReference type="Gene3D" id="2.40.50.150">
    <property type="match status" value="1"/>
</dbReference>
<dbReference type="GO" id="GO:0008270">
    <property type="term" value="F:zinc ion binding"/>
    <property type="evidence" value="ECO:0007669"/>
    <property type="project" value="UniProtKB-UniRule"/>
</dbReference>
<dbReference type="Gene3D" id="1.10.132.30">
    <property type="match status" value="1"/>
</dbReference>
<comment type="similarity">
    <text evidence="12 13">Belongs to the RNA polymerase beta' chain family.</text>
</comment>
<evidence type="ECO:0000256" key="11">
    <source>
        <dbReference type="HAMAP-Rule" id="MF_01321"/>
    </source>
</evidence>
<sequence length="2900" mass="325299">MKTLKNRLRADFTRVPQELQVPNLLFLQKESYEAFLYAKDGKESGIERVFKSVFPIHDSQNRITLEYGGYEYGEPKYTVREAMERGITYSVYLKIKIRLILWEKDPKTGEKLGPKDIKEQSIFIREIPLMTDRTSFIINGVERVVVNQLHRSPGVIFKEEKSTTSTNKLIYAGQIIPDRGSWLYFEYDVKDILHVRINKRRKVSATILFRAIGYSKQDIIKIFYPLLKVRHRVIKGESKYYIPFESIIVDSRLDFDLKDEKGRVLLAASKKVTARKAKEIRESGVEWVEYPTKILLNRYLAEPIMDTNQSVLLDALTLLEQPKLDKIREAGIDAFVIANDLALGHDASIIRSFTSDAESLRNESLKLLKQSEKIEDESALAAIRIYKVMRPGDPVTTEVAKTYVQQLFFDPERYDLTMVGRMKMNHKLHLKVPNYVTVLTHEDIIETVKYLIKIKNGQGRIDDRDHLGNRRIRAVGELLSNELHEGLMKMQKTIKDKLTTMNNALDSLMPHDLVNSKMITSTILEFFMSGQLSQFMDQTNPLSEVTHKRRLSALGEGGLVKDRVGFEARDVHPTHYGRICPIETPEGQNIGLINTLSTFTRVNDLGFIEAPYKKVVEGHVGEQIEYLTAIQEEGHVIAPASTVVDSKGYIQEDLVETRVGGEIVLNEKHKVTLMDLSSRILVGVAASLIPFLEHDDANRALMGTNMQRQAVPLLRSEAPIVGTGIESVIARDSWGSIKAERKGVVDEVDAGNIYIVEKDPQKGPHITSYLLQKNLRTNQNTCFNQVPIVKVGDVVEEGQIIADGPSMDKGELALGKNVRVAFMPWNGYNFEDAIVVSEKIIKEDVFTSVHIYEKEIEARELKHGIEEFTADIPDVKEEEVAHLDSGGIVKIGTYVAPGMILVGKVSPKGEIKSTPEERLLRAIFGDKAGHVVNKSLYCPPSLEGTVIGVKIFTKKGYKRDTRATNAYEEEKWVLDDRHDKHFKMIDKEELLQISDIFSQEPLEEEAVFNEITYPKGSKIPREVIEGSNRFGLISLAKKYSKEVQDRFEQIKINILEQKKLLGQGHEKKLSILEKDDILPNGVIKLVKIYIATKRKLKVGDKMAGRHGNKGIVSNIVPIADMPYTADGEPVDIVLNPLGVPSRMNIGQILEVHLGLVGKELGKQIKALLDSQTKDFIAKLRSKMLEIARVVNVDNQTLAQILESCSDTDLLSYARDWSSGVKFAIPVFEGISEEQFMELFKLAKIDLDGKTELYDGRTGEKMKERVNVGYMYMLKLHHLVDEKVHARSTGPYSLVTHQPVGGKALFGGQRFGEMEVWALEAYGAAHTLKEMLTVKSDDIKGRENAYRAIARGEHVGESEIPETFYVLTKELQSLALDVNIFNEEVDEFGMPKPIVIKEDDRPKDFNSFQLTLASPDKIREWSYGEVKKSETINYRTLKPERDGLFCMNIFGPTKDYECLCGKYKKPRYKTIGTCEKCGVAITSSKVRSFRMGHIELATPVAHIWYVNSLPSRIGTLLGIKMKDLERVLYYEAYIVKDPGQVCYDLEGTRPVLKYDILNEEQFQSIQRHYSDQDFNAQMGGEIIKELLEELDLVSLLESLKEEVRDTHSDAKKKKLVKRLKVVESFINSGNRPEWMMLTALPVLPPDLRPLVALDGGKFAVSDVNELYRRVINRNQRLKRLIELGAPEIIVRNEKRMLQEVVDALFDNGRNANAVKGANKRPLKSLSEIIKGKQGRFRQNLLGKRVDFSGRSVIVVGPNLKMDECGLPKNMALELFKPHLLAKLEEKGFATTLKQAKRMIEQKSTEVWECLEEVVKGYPVLLNRAPTLHKQSIQAFHPKLIDGKAIQLHPLVCSAFNADFDGDQMAVHVPLSQEAITECKVLMLSSMNILLPASGKAVAVPSQDMVLGIYYLSLEKSGVLGEHKLFSSVAEVLIAVDTKELDVHAKVRVLQDRHMLQTTAGRLIIKSILPDFVPAHLWNKVMKKKDIGALVDFVYKESGIGQTASFLDNLKMLGFRYATKAGISISMEDIITPANKNRMVEVAKEQVKAIQAQFESGHLSDQERYNKIIDIWTEVNDSMSKEMMEAISKDKEGFNSIYMMADSGARGSAAQIRQLSAMRGLMTKPDGSIIETPIISNFKEGLNVLEYFNSTHGARKGLADTALKTATAGYLTRKLIDVSQNVKVVQEDCGTHEGIEITDITVGSELIEPLEERIFGRVIVEDILDPLTNEILFSADTLITEEKAKRIIEAGIKSVIIRTPITCKAQKGVCAKCYGLNLGEGKMIKPGEAVGVVAAQSIGEPGTQLTLRTFHVGGTASRSQEEREIVAEKEGFVRFFNIETYQNKEGHNIITNRRNAAILVVEPKIKAPFDGVLKINNAHEEIFLSVVGEKEAKFTLRKSDVAKPSELAGVGGKIEGKFYLPYSHDQEVKYGDSIADIIKDSWNVPHRIPYASQIAIQDNEPIAQNIYAKEKGIVQFYYLEGDHLERFESVRAGEVVQEKGLFAVVVDKNGQEAIRHYIARNSLMQVGDKSPVETHTLLAKPSVEGKTTIASWDPYNTPIIADKSGVVRFVDIVAGVSVTETEDENTGMRSLVVNEYITGGLKPSLVIENPNQESIFYPLEPKTSIVVAEGAQVEVADVLAKIPKATAKSKDITGGLPRVSDIFEARKSKPKDLAILSEMDGQVSFEKPVRNKERICITASDGRQAEYFIDKGKQILVRPGEFVHAGEAITDGVVSSHDILRISGEKELHKYIVSEVQQVYRRQGVNIADKHIEIIVSQMLRQVRILDSGNTKFIEGDLVSKKHFREENQRILQAKGEPAIAEPVLLGITRAAIGSDSIISAASFQETTKVLTEASIAMKKDFLEDLKENVVLGRMIPVGTGLYKDKKVGVKIEEEQEVIKDT</sequence>
<evidence type="ECO:0000256" key="1">
    <source>
        <dbReference type="ARBA" id="ARBA00007616"/>
    </source>
</evidence>
<dbReference type="NCBIfam" id="TIGR02386">
    <property type="entry name" value="rpoC_TIGR"/>
    <property type="match status" value="1"/>
</dbReference>
<dbReference type="PANTHER" id="PTHR19376:SF54">
    <property type="entry name" value="DNA-DIRECTED RNA POLYMERASE SUBUNIT BETA"/>
    <property type="match status" value="1"/>
</dbReference>
<dbReference type="Pfam" id="PF10385">
    <property type="entry name" value="RNA_pol_Rpb2_45"/>
    <property type="match status" value="1"/>
</dbReference>
<dbReference type="Pfam" id="PF05000">
    <property type="entry name" value="RNA_pol_Rpb1_4"/>
    <property type="match status" value="1"/>
</dbReference>
<dbReference type="Gene3D" id="1.10.150.390">
    <property type="match status" value="1"/>
</dbReference>
<feature type="binding site" evidence="12">
    <location>
        <position position="1476"/>
    </location>
    <ligand>
        <name>Zn(2+)</name>
        <dbReference type="ChEBI" id="CHEBI:29105"/>
        <label>1</label>
    </ligand>
</feature>
<dbReference type="InterPro" id="IPR019462">
    <property type="entry name" value="DNA-dir_RNA_pol_bsu_external_1"/>
</dbReference>
<dbReference type="SMART" id="SM00663">
    <property type="entry name" value="RPOLA_N"/>
    <property type="match status" value="1"/>
</dbReference>
<dbReference type="Gene3D" id="4.10.860.120">
    <property type="entry name" value="RNA polymerase II, clamp domain"/>
    <property type="match status" value="1"/>
</dbReference>
<evidence type="ECO:0000256" key="14">
    <source>
        <dbReference type="RuleBase" id="RU363031"/>
    </source>
</evidence>
<keyword evidence="6 12" id="KW-0479">Metal-binding</keyword>
<organism evidence="16 17">
    <name type="scientific">Helicobacter suis</name>
    <dbReference type="NCBI Taxonomy" id="104628"/>
    <lineage>
        <taxon>Bacteria</taxon>
        <taxon>Pseudomonadati</taxon>
        <taxon>Campylobacterota</taxon>
        <taxon>Epsilonproteobacteria</taxon>
        <taxon>Campylobacterales</taxon>
        <taxon>Helicobacteraceae</taxon>
        <taxon>Helicobacter</taxon>
    </lineage>
</organism>
<dbReference type="InterPro" id="IPR007066">
    <property type="entry name" value="RNA_pol_Rpb1_3"/>
</dbReference>
<evidence type="ECO:0000256" key="4">
    <source>
        <dbReference type="ARBA" id="ARBA00022679"/>
    </source>
</evidence>
<protein>
    <recommendedName>
        <fullName evidence="11 12">Multifunctional fusion protein</fullName>
    </recommendedName>
    <domain>
        <recommendedName>
            <fullName evidence="11">DNA-directed RNA polymerase subunit beta</fullName>
            <shortName evidence="11">RNAP subunit beta</shortName>
            <ecNumber evidence="11">2.7.7.6</ecNumber>
        </recommendedName>
        <alternativeName>
            <fullName evidence="11">RNA polymerase subunit beta</fullName>
        </alternativeName>
        <alternativeName>
            <fullName evidence="11">Transcriptase subunit beta</fullName>
        </alternativeName>
    </domain>
    <domain>
        <recommendedName>
            <fullName evidence="12">DNA-directed RNA polymerase subunit beta'</fullName>
            <shortName evidence="12">RNAP subunit beta'</shortName>
        </recommendedName>
        <alternativeName>
            <fullName evidence="12">RNA polymerase subunit beta'</fullName>
        </alternativeName>
        <alternativeName>
            <fullName evidence="12">Transcriptase subunit beta'</fullName>
        </alternativeName>
    </domain>
</protein>
<dbReference type="InterPro" id="IPR037034">
    <property type="entry name" value="RNA_pol_Rpb2_2_sf"/>
</dbReference>
<dbReference type="Gene3D" id="1.10.1790.20">
    <property type="match status" value="1"/>
</dbReference>
<dbReference type="InterPro" id="IPR007081">
    <property type="entry name" value="RNA_pol_Rpb1_5"/>
</dbReference>
<dbReference type="InterPro" id="IPR007644">
    <property type="entry name" value="RNA_pol_bsu_protrusion"/>
</dbReference>
<dbReference type="InterPro" id="IPR007642">
    <property type="entry name" value="RNA_pol_Rpb2_2"/>
</dbReference>
<accession>A0A6J4CWW0</accession>
<dbReference type="Proteomes" id="UP000317935">
    <property type="component" value="Chromosome"/>
</dbReference>
<comment type="cofactor">
    <cofactor evidence="12">
        <name>Zn(2+)</name>
        <dbReference type="ChEBI" id="CHEBI:29105"/>
    </cofactor>
    <text evidence="12">Binds 2 Zn(2+) ions per subunit.</text>
</comment>
<evidence type="ECO:0000256" key="8">
    <source>
        <dbReference type="ARBA" id="ARBA00022842"/>
    </source>
</evidence>
<dbReference type="Gene3D" id="2.40.270.10">
    <property type="entry name" value="DNA-directed RNA polymerase, subunit 2, domain 6"/>
    <property type="match status" value="2"/>
</dbReference>
<name>A0A6J4CWW0_9HELI</name>
<dbReference type="Gene3D" id="1.10.40.90">
    <property type="match status" value="1"/>
</dbReference>
<comment type="similarity">
    <text evidence="1">In the N-terminal section; belongs to the RNA polymerase beta chain family.</text>
</comment>
<feature type="binding site" evidence="12">
    <location>
        <position position="1459"/>
    </location>
    <ligand>
        <name>Zn(2+)</name>
        <dbReference type="ChEBI" id="CHEBI:29105"/>
        <label>1</label>
    </ligand>
</feature>
<dbReference type="Pfam" id="PF04563">
    <property type="entry name" value="RNA_pol_Rpb2_1"/>
    <property type="match status" value="1"/>
</dbReference>
<keyword evidence="3 11" id="KW-0240">DNA-directed RNA polymerase</keyword>
<dbReference type="Gene3D" id="2.30.150.10">
    <property type="entry name" value="DNA-directed RNA polymerase, beta subunit, external 1 domain"/>
    <property type="match status" value="1"/>
</dbReference>
<dbReference type="EC" id="2.7.7.6" evidence="11"/>
<dbReference type="InterPro" id="IPR042102">
    <property type="entry name" value="RNA_pol_Rpb1_3_sf"/>
</dbReference>
<dbReference type="InterPro" id="IPR012754">
    <property type="entry name" value="DNA-dir_RpoC_beta_prime_bact"/>
</dbReference>
<dbReference type="Pfam" id="PF04560">
    <property type="entry name" value="RNA_pol_Rpb2_7"/>
    <property type="match status" value="1"/>
</dbReference>
<dbReference type="Gene3D" id="3.90.1800.10">
    <property type="entry name" value="RNA polymerase alpha subunit dimerisation domain"/>
    <property type="match status" value="1"/>
</dbReference>
<dbReference type="Gene3D" id="3.90.1110.10">
    <property type="entry name" value="RNA polymerase Rpb2, domain 2"/>
    <property type="match status" value="2"/>
</dbReference>
<dbReference type="InterPro" id="IPR037033">
    <property type="entry name" value="DNA-dir_RNAP_su2_hyb_sf"/>
</dbReference>
<evidence type="ECO:0000256" key="13">
    <source>
        <dbReference type="RuleBase" id="RU004279"/>
    </source>
</evidence>
<evidence type="ECO:0000256" key="2">
    <source>
        <dbReference type="ARBA" id="ARBA00009839"/>
    </source>
</evidence>
<feature type="binding site" evidence="12">
    <location>
        <position position="2187"/>
    </location>
    <ligand>
        <name>Zn(2+)</name>
        <dbReference type="ChEBI" id="CHEBI:29105"/>
        <label>2</label>
    </ligand>
</feature>
<feature type="binding site" evidence="12">
    <location>
        <position position="1457"/>
    </location>
    <ligand>
        <name>Zn(2+)</name>
        <dbReference type="ChEBI" id="CHEBI:29105"/>
        <label>1</label>
    </ligand>
</feature>
<dbReference type="InterPro" id="IPR006592">
    <property type="entry name" value="RNA_pol_N"/>
</dbReference>
<evidence type="ECO:0000313" key="16">
    <source>
        <dbReference type="EMBL" id="BCD70007.1"/>
    </source>
</evidence>
<dbReference type="InterPro" id="IPR015712">
    <property type="entry name" value="DNA-dir_RNA_pol_su2"/>
</dbReference>
<feature type="binding site" evidence="12">
    <location>
        <position position="1857"/>
    </location>
    <ligand>
        <name>Mg(2+)</name>
        <dbReference type="ChEBI" id="CHEBI:18420"/>
    </ligand>
</feature>
<feature type="binding site" evidence="12">
    <location>
        <position position="1861"/>
    </location>
    <ligand>
        <name>Mg(2+)</name>
        <dbReference type="ChEBI" id="CHEBI:18420"/>
    </ligand>
</feature>
<comment type="function">
    <text evidence="11 13">DNA-dependent RNA polymerase catalyzes the transcription of DNA into RNA using the four ribonucleoside triphosphates as substrates.</text>
</comment>
<evidence type="ECO:0000256" key="3">
    <source>
        <dbReference type="ARBA" id="ARBA00022478"/>
    </source>
</evidence>
<dbReference type="NCBIfam" id="TIGR02013">
    <property type="entry name" value="rpoB"/>
    <property type="match status" value="1"/>
</dbReference>
<dbReference type="HAMAP" id="MF_01322">
    <property type="entry name" value="RNApol_bact_RpoC"/>
    <property type="match status" value="1"/>
</dbReference>
<dbReference type="Pfam" id="PF00623">
    <property type="entry name" value="RNA_pol_Rpb1_2"/>
    <property type="match status" value="1"/>
</dbReference>
<evidence type="ECO:0000256" key="9">
    <source>
        <dbReference type="ARBA" id="ARBA00023163"/>
    </source>
</evidence>
<evidence type="ECO:0000256" key="5">
    <source>
        <dbReference type="ARBA" id="ARBA00022695"/>
    </source>
</evidence>
<feature type="binding site" evidence="12">
    <location>
        <position position="1473"/>
    </location>
    <ligand>
        <name>Zn(2+)</name>
        <dbReference type="ChEBI" id="CHEBI:29105"/>
        <label>1</label>
    </ligand>
</feature>
<dbReference type="GO" id="GO:0003677">
    <property type="term" value="F:DNA binding"/>
    <property type="evidence" value="ECO:0007669"/>
    <property type="project" value="UniProtKB-UniRule"/>
</dbReference>
<dbReference type="InterPro" id="IPR007120">
    <property type="entry name" value="DNA-dir_RNAP_su2_dom"/>
</dbReference>
<dbReference type="InterPro" id="IPR038120">
    <property type="entry name" value="Rpb1_funnel_sf"/>
</dbReference>
<dbReference type="InterPro" id="IPR007080">
    <property type="entry name" value="RNA_pol_Rpb1_1"/>
</dbReference>
<dbReference type="CDD" id="cd02655">
    <property type="entry name" value="RNAP_beta'_C"/>
    <property type="match status" value="1"/>
</dbReference>
<dbReference type="InterPro" id="IPR007645">
    <property type="entry name" value="RNA_pol_Rpb2_3"/>
</dbReference>
<keyword evidence="5 11" id="KW-0548">Nucleotidyltransferase</keyword>
<dbReference type="Pfam" id="PF04997">
    <property type="entry name" value="RNA_pol_Rpb1_1"/>
    <property type="match status" value="1"/>
</dbReference>
<dbReference type="Pfam" id="PF00562">
    <property type="entry name" value="RNA_pol_Rpb2_6"/>
    <property type="match status" value="1"/>
</dbReference>
<evidence type="ECO:0000256" key="7">
    <source>
        <dbReference type="ARBA" id="ARBA00022833"/>
    </source>
</evidence>
<dbReference type="GO" id="GO:0000287">
    <property type="term" value="F:magnesium ion binding"/>
    <property type="evidence" value="ECO:0007669"/>
    <property type="project" value="UniProtKB-UniRule"/>
</dbReference>
<dbReference type="Gene3D" id="3.90.1100.10">
    <property type="match status" value="2"/>
</dbReference>
<dbReference type="InterPro" id="IPR014724">
    <property type="entry name" value="RNA_pol_RPB2_OB-fold"/>
</dbReference>
<dbReference type="InterPro" id="IPR000722">
    <property type="entry name" value="RNA_pol_asu"/>
</dbReference>
<dbReference type="InterPro" id="IPR007641">
    <property type="entry name" value="RNA_pol_Rpb2_7"/>
</dbReference>
<dbReference type="Pfam" id="PF04565">
    <property type="entry name" value="RNA_pol_Rpb2_3"/>
    <property type="match status" value="1"/>
</dbReference>
<dbReference type="EMBL" id="AP019774">
    <property type="protein sequence ID" value="BCD70007.1"/>
    <property type="molecule type" value="Genomic_DNA"/>
</dbReference>
<dbReference type="GO" id="GO:0000428">
    <property type="term" value="C:DNA-directed RNA polymerase complex"/>
    <property type="evidence" value="ECO:0007669"/>
    <property type="project" value="UniProtKB-KW"/>
</dbReference>
<dbReference type="Pfam" id="PF04983">
    <property type="entry name" value="RNA_pol_Rpb1_3"/>
    <property type="match status" value="1"/>
</dbReference>
<proteinExistence type="inferred from homology"/>
<comment type="similarity">
    <text evidence="2">In the C-terminal section; belongs to the RNA polymerase beta' chain family.</text>
</comment>
<comment type="cofactor">
    <cofactor evidence="12">
        <name>Mg(2+)</name>
        <dbReference type="ChEBI" id="CHEBI:18420"/>
    </cofactor>
    <text evidence="12">Binds 1 Mg(2+) ion per subunit.</text>
</comment>
<feature type="binding site" evidence="12">
    <location>
        <position position="2261"/>
    </location>
    <ligand>
        <name>Zn(2+)</name>
        <dbReference type="ChEBI" id="CHEBI:29105"/>
        <label>2</label>
    </ligand>
</feature>
<keyword evidence="9 11" id="KW-0804">Transcription</keyword>
<dbReference type="PROSITE" id="PS01166">
    <property type="entry name" value="RNA_POL_BETA"/>
    <property type="match status" value="1"/>
</dbReference>
<feature type="binding site" evidence="12">
    <location>
        <position position="2268"/>
    </location>
    <ligand>
        <name>Zn(2+)</name>
        <dbReference type="ChEBI" id="CHEBI:29105"/>
        <label>2</label>
    </ligand>
</feature>
<dbReference type="InterPro" id="IPR007121">
    <property type="entry name" value="RNA_pol_bsu_CS"/>
</dbReference>
<dbReference type="InterPro" id="IPR042107">
    <property type="entry name" value="DNA-dir_RNA_pol_bsu_ext_1_sf"/>
</dbReference>
<dbReference type="InterPro" id="IPR010243">
    <property type="entry name" value="RNA_pol_bsu_bac"/>
</dbReference>
<feature type="binding site" evidence="12">
    <location>
        <position position="2271"/>
    </location>
    <ligand>
        <name>Zn(2+)</name>
        <dbReference type="ChEBI" id="CHEBI:29105"/>
        <label>2</label>
    </ligand>
</feature>
<dbReference type="HAMAP" id="MF_01321">
    <property type="entry name" value="RNApol_bact_RpoB"/>
    <property type="match status" value="1"/>
</dbReference>
<dbReference type="NCBIfam" id="NF001616">
    <property type="entry name" value="PRK00405.1"/>
    <property type="match status" value="1"/>
</dbReference>
<dbReference type="Gene3D" id="2.40.50.100">
    <property type="match status" value="3"/>
</dbReference>
<dbReference type="GO" id="GO:0006351">
    <property type="term" value="P:DNA-templated transcription"/>
    <property type="evidence" value="ECO:0007669"/>
    <property type="project" value="UniProtKB-UniRule"/>
</dbReference>
<dbReference type="RefSeq" id="WP_064430032.1">
    <property type="nucleotide sequence ID" value="NZ_AP019774.1"/>
</dbReference>
<comment type="subunit">
    <text evidence="11 14">The RNAP catalytic core consists of 2 alpha, 1 beta, 1 beta' and 1 omega subunit. When a sigma factor is associated with the core the holoenzyme is formed, which can initiate transcription.</text>
</comment>
<evidence type="ECO:0000259" key="15">
    <source>
        <dbReference type="SMART" id="SM00663"/>
    </source>
</evidence>
<evidence type="ECO:0000313" key="17">
    <source>
        <dbReference type="Proteomes" id="UP000317935"/>
    </source>
</evidence>
<reference evidence="16 17" key="1">
    <citation type="submission" date="2019-06" db="EMBL/GenBank/DDBJ databases">
        <title>Complete genome sequence of Helicobacter suis SNTW101c.</title>
        <authorList>
            <person name="Rimbara E."/>
            <person name="Suzuki M."/>
            <person name="Matsui H."/>
            <person name="Nakamura M."/>
            <person name="Mori S."/>
            <person name="Shibayama K."/>
        </authorList>
    </citation>
    <scope>NUCLEOTIDE SEQUENCE [LARGE SCALE GENOMIC DNA]</scope>
    <source>
        <strain evidence="16 17">SNTW101c</strain>
    </source>
</reference>
<evidence type="ECO:0000256" key="12">
    <source>
        <dbReference type="HAMAP-Rule" id="MF_01322"/>
    </source>
</evidence>
<feature type="domain" description="RNA polymerase N-terminal" evidence="15">
    <location>
        <begin position="1632"/>
        <end position="1911"/>
    </location>
</feature>
<dbReference type="Pfam" id="PF04561">
    <property type="entry name" value="RNA_pol_Rpb2_2"/>
    <property type="match status" value="2"/>
</dbReference>
<dbReference type="PANTHER" id="PTHR19376">
    <property type="entry name" value="DNA-DIRECTED RNA POLYMERASE"/>
    <property type="match status" value="1"/>
</dbReference>
<evidence type="ECO:0000256" key="6">
    <source>
        <dbReference type="ARBA" id="ARBA00022723"/>
    </source>
</evidence>
<dbReference type="InterPro" id="IPR044893">
    <property type="entry name" value="RNA_pol_Rpb1_clamp_domain"/>
</dbReference>
<dbReference type="NCBIfam" id="NF007172">
    <property type="entry name" value="PRK09603.1"/>
    <property type="match status" value="1"/>
</dbReference>
<dbReference type="OrthoDB" id="9815296at2"/>
<comment type="catalytic activity">
    <reaction evidence="10 11 13">
        <text>RNA(n) + a ribonucleoside 5'-triphosphate = RNA(n+1) + diphosphate</text>
        <dbReference type="Rhea" id="RHEA:21248"/>
        <dbReference type="Rhea" id="RHEA-COMP:14527"/>
        <dbReference type="Rhea" id="RHEA-COMP:17342"/>
        <dbReference type="ChEBI" id="CHEBI:33019"/>
        <dbReference type="ChEBI" id="CHEBI:61557"/>
        <dbReference type="ChEBI" id="CHEBI:140395"/>
        <dbReference type="EC" id="2.7.7.6"/>
    </reaction>
</comment>
<dbReference type="InterPro" id="IPR007083">
    <property type="entry name" value="RNA_pol_Rpb1_4"/>
</dbReference>
<comment type="similarity">
    <text evidence="11 14">Belongs to the RNA polymerase beta chain family.</text>
</comment>